<dbReference type="Gene3D" id="1.10.10.10">
    <property type="entry name" value="Winged helix-like DNA-binding domain superfamily/Winged helix DNA-binding domain"/>
    <property type="match status" value="1"/>
</dbReference>
<sequence length="152" mass="17075">MILNQATDYGFRIVLFLSRQGIGVRTEAQQISEHENIPERFLFKIMRKLTKTGIVKSYRGANGGFTVGRAPEDITLLNIVEAIEGPICVNVCFKGANHCNKSFTKHCVVHQELAKLRQDITARLSNIDFKSLLEKENTLKEGDQVFCCNSVS</sequence>
<dbReference type="RefSeq" id="WP_069702957.1">
    <property type="nucleotide sequence ID" value="NZ_MJAT01000037.1"/>
</dbReference>
<dbReference type="GO" id="GO:0003700">
    <property type="term" value="F:DNA-binding transcription factor activity"/>
    <property type="evidence" value="ECO:0007669"/>
    <property type="project" value="TreeGrafter"/>
</dbReference>
<keyword evidence="2" id="KW-1185">Reference proteome</keyword>
<dbReference type="InterPro" id="IPR036388">
    <property type="entry name" value="WH-like_DNA-bd_sf"/>
</dbReference>
<dbReference type="PROSITE" id="PS51197">
    <property type="entry name" value="HTH_RRF2_2"/>
    <property type="match status" value="1"/>
</dbReference>
<dbReference type="EMBL" id="MJAT01000037">
    <property type="protein sequence ID" value="OEH84530.1"/>
    <property type="molecule type" value="Genomic_DNA"/>
</dbReference>
<dbReference type="STRING" id="1390249.BHU72_08455"/>
<dbReference type="SUPFAM" id="SSF46785">
    <property type="entry name" value="Winged helix' DNA-binding domain"/>
    <property type="match status" value="1"/>
</dbReference>
<reference evidence="1 2" key="1">
    <citation type="submission" date="2016-09" db="EMBL/GenBank/DDBJ databases">
        <title>Desulfuribacillus arsenicus sp. nov., an obligately anaerobic, dissimilatory arsenic- and antimonate-reducing bacterium isolated from anoxic sediments.</title>
        <authorList>
            <person name="Abin C.A."/>
            <person name="Hollibaugh J.T."/>
        </authorList>
    </citation>
    <scope>NUCLEOTIDE SEQUENCE [LARGE SCALE GENOMIC DNA]</scope>
    <source>
        <strain evidence="1 2">MLFW-2</strain>
    </source>
</reference>
<dbReference type="GO" id="GO:0005829">
    <property type="term" value="C:cytosol"/>
    <property type="evidence" value="ECO:0007669"/>
    <property type="project" value="TreeGrafter"/>
</dbReference>
<name>A0A1E5L315_9FIRM</name>
<dbReference type="Proteomes" id="UP000095255">
    <property type="component" value="Unassembled WGS sequence"/>
</dbReference>
<dbReference type="OrthoDB" id="9808360at2"/>
<evidence type="ECO:0000313" key="1">
    <source>
        <dbReference type="EMBL" id="OEH84530.1"/>
    </source>
</evidence>
<dbReference type="AlphaFoldDB" id="A0A1E5L315"/>
<dbReference type="InterPro" id="IPR000944">
    <property type="entry name" value="Tscrpt_reg_Rrf2"/>
</dbReference>
<proteinExistence type="predicted"/>
<organism evidence="1 2">
    <name type="scientific">Desulfuribacillus stibiiarsenatis</name>
    <dbReference type="NCBI Taxonomy" id="1390249"/>
    <lineage>
        <taxon>Bacteria</taxon>
        <taxon>Bacillati</taxon>
        <taxon>Bacillota</taxon>
        <taxon>Desulfuribacillia</taxon>
        <taxon>Desulfuribacillales</taxon>
        <taxon>Desulfuribacillaceae</taxon>
        <taxon>Desulfuribacillus</taxon>
    </lineage>
</organism>
<gene>
    <name evidence="1" type="ORF">BHU72_08455</name>
</gene>
<evidence type="ECO:0000313" key="2">
    <source>
        <dbReference type="Proteomes" id="UP000095255"/>
    </source>
</evidence>
<comment type="caution">
    <text evidence="1">The sequence shown here is derived from an EMBL/GenBank/DDBJ whole genome shotgun (WGS) entry which is preliminary data.</text>
</comment>
<protein>
    <recommendedName>
        <fullName evidence="3">Rrf2 family transcriptional regulator</fullName>
    </recommendedName>
</protein>
<dbReference type="InterPro" id="IPR036390">
    <property type="entry name" value="WH_DNA-bd_sf"/>
</dbReference>
<accession>A0A1E5L315</accession>
<evidence type="ECO:0008006" key="3">
    <source>
        <dbReference type="Google" id="ProtNLM"/>
    </source>
</evidence>
<dbReference type="PANTHER" id="PTHR33221">
    <property type="entry name" value="WINGED HELIX-TURN-HELIX TRANSCRIPTIONAL REGULATOR, RRF2 FAMILY"/>
    <property type="match status" value="1"/>
</dbReference>
<dbReference type="Pfam" id="PF02082">
    <property type="entry name" value="Rrf2"/>
    <property type="match status" value="1"/>
</dbReference>
<dbReference type="PANTHER" id="PTHR33221:SF2">
    <property type="entry name" value="TRANSCRIPTIONAL REGULATOR"/>
    <property type="match status" value="1"/>
</dbReference>
<dbReference type="NCBIfam" id="TIGR00738">
    <property type="entry name" value="rrf2_super"/>
    <property type="match status" value="1"/>
</dbReference>